<reference evidence="1" key="1">
    <citation type="journal article" date="2014" name="Genome Biol. Evol.">
        <title>Pangenome evidence for extensive interdomain horizontal transfer affecting lineage core and shell genes in uncultured planktonic thaumarchaeota and euryarchaeota.</title>
        <authorList>
            <person name="Deschamps P."/>
            <person name="Zivanovic Y."/>
            <person name="Moreira D."/>
            <person name="Rodriguez-Valera F."/>
            <person name="Lopez-Garcia P."/>
        </authorList>
    </citation>
    <scope>NUCLEOTIDE SEQUENCE</scope>
</reference>
<name>A0A075GNL1_9ARCH</name>
<organism evidence="1">
    <name type="scientific">uncultured marine thaumarchaeote KM3_164_C03</name>
    <dbReference type="NCBI Taxonomy" id="1456035"/>
    <lineage>
        <taxon>Archaea</taxon>
        <taxon>Nitrososphaerota</taxon>
        <taxon>environmental samples</taxon>
    </lineage>
</organism>
<proteinExistence type="predicted"/>
<dbReference type="EMBL" id="KF900677">
    <property type="protein sequence ID" value="AIF03358.1"/>
    <property type="molecule type" value="Genomic_DNA"/>
</dbReference>
<sequence>MDYAKLCNALLDSNDKIRYVGVYNSFSGDVYEKMQNGTARHFDKDQTKKSMTQAIMRWKTRKQFSAEIGEPEYAMTRYEKVNRITMSCGKDGLLMFSTEVDVHLCDIIDDVTKMVKEHVGESDHEDGSRNIRS</sequence>
<evidence type="ECO:0000313" key="1">
    <source>
        <dbReference type="EMBL" id="AIF03358.1"/>
    </source>
</evidence>
<accession>A0A075GNL1</accession>
<protein>
    <submittedName>
        <fullName evidence="1">Uncharacterized protein</fullName>
    </submittedName>
</protein>
<dbReference type="AlphaFoldDB" id="A0A075GNL1"/>